<keyword evidence="1" id="KW-1185">Reference proteome</keyword>
<dbReference type="PANTHER" id="PTHR33116">
    <property type="entry name" value="REVERSE TRANSCRIPTASE ZINC-BINDING DOMAIN-CONTAINING PROTEIN-RELATED-RELATED"/>
    <property type="match status" value="1"/>
</dbReference>
<evidence type="ECO:0000313" key="1">
    <source>
        <dbReference type="Proteomes" id="UP000694864"/>
    </source>
</evidence>
<protein>
    <submittedName>
        <fullName evidence="2">Uncharacterized protein LOC104709580</fullName>
    </submittedName>
</protein>
<reference evidence="2" key="2">
    <citation type="submission" date="2025-08" db="UniProtKB">
        <authorList>
            <consortium name="RefSeq"/>
        </authorList>
    </citation>
    <scope>IDENTIFICATION</scope>
    <source>
        <tissue evidence="2">Leaf</tissue>
    </source>
</reference>
<dbReference type="Proteomes" id="UP000694864">
    <property type="component" value="Chromosome 8"/>
</dbReference>
<accession>A0ABM0TD05</accession>
<name>A0ABM0TD05_CAMSA</name>
<gene>
    <name evidence="2" type="primary">LOC104709580</name>
</gene>
<sequence length="266" mass="30079">MEVLTNKLDKAARATRFGYHPSYKSIGLTHLSFADDLMVLLDGKVWSIEGITAVFDDFARLSGLKISMEKSTLYLAGITQLTAECSAARFPLFVVRLPVRYLGLPLVTKQLSIANTFPLTEQIQKRIGSSSGWLRFDSLATALTDSIRDVSFPLVWHRYEYSHSKSFLGNSFQTKGRGWTRITSSSSFGFWVWPKLLKYRDIAKSLCKVEVENGELTSFWYDDWSSVKCLIDVGGERGFIDMGIRRDSIVAKAWPHVVGGRIEWDI</sequence>
<proteinExistence type="predicted"/>
<dbReference type="PANTHER" id="PTHR33116:SF78">
    <property type="entry name" value="OS12G0587133 PROTEIN"/>
    <property type="match status" value="1"/>
</dbReference>
<dbReference type="RefSeq" id="XP_010424469.1">
    <property type="nucleotide sequence ID" value="XM_010426167.1"/>
</dbReference>
<reference evidence="1" key="1">
    <citation type="journal article" date="2014" name="Nat. Commun.">
        <title>The emerging biofuel crop Camelina sativa retains a highly undifferentiated hexaploid genome structure.</title>
        <authorList>
            <person name="Kagale S."/>
            <person name="Koh C."/>
            <person name="Nixon J."/>
            <person name="Bollina V."/>
            <person name="Clarke W.E."/>
            <person name="Tuteja R."/>
            <person name="Spillane C."/>
            <person name="Robinson S.J."/>
            <person name="Links M.G."/>
            <person name="Clarke C."/>
            <person name="Higgins E.E."/>
            <person name="Huebert T."/>
            <person name="Sharpe A.G."/>
            <person name="Parkin I.A."/>
        </authorList>
    </citation>
    <scope>NUCLEOTIDE SEQUENCE [LARGE SCALE GENOMIC DNA]</scope>
    <source>
        <strain evidence="1">cv. DH55</strain>
    </source>
</reference>
<evidence type="ECO:0000313" key="2">
    <source>
        <dbReference type="RefSeq" id="XP_010424469.1"/>
    </source>
</evidence>
<dbReference type="GeneID" id="104709580"/>
<organism evidence="1 2">
    <name type="scientific">Camelina sativa</name>
    <name type="common">False flax</name>
    <name type="synonym">Myagrum sativum</name>
    <dbReference type="NCBI Taxonomy" id="90675"/>
    <lineage>
        <taxon>Eukaryota</taxon>
        <taxon>Viridiplantae</taxon>
        <taxon>Streptophyta</taxon>
        <taxon>Embryophyta</taxon>
        <taxon>Tracheophyta</taxon>
        <taxon>Spermatophyta</taxon>
        <taxon>Magnoliopsida</taxon>
        <taxon>eudicotyledons</taxon>
        <taxon>Gunneridae</taxon>
        <taxon>Pentapetalae</taxon>
        <taxon>rosids</taxon>
        <taxon>malvids</taxon>
        <taxon>Brassicales</taxon>
        <taxon>Brassicaceae</taxon>
        <taxon>Camelineae</taxon>
        <taxon>Camelina</taxon>
    </lineage>
</organism>